<dbReference type="SUPFAM" id="SSF51735">
    <property type="entry name" value="NAD(P)-binding Rossmann-fold domains"/>
    <property type="match status" value="1"/>
</dbReference>
<accession>K2PQS1</accession>
<evidence type="ECO:0000259" key="2">
    <source>
        <dbReference type="Pfam" id="PF01370"/>
    </source>
</evidence>
<evidence type="ECO:0000256" key="1">
    <source>
        <dbReference type="ARBA" id="ARBA00009353"/>
    </source>
</evidence>
<dbReference type="EMBL" id="AMSG01000013">
    <property type="protein sequence ID" value="EKF54880.1"/>
    <property type="molecule type" value="Genomic_DNA"/>
</dbReference>
<dbReference type="PANTHER" id="PTHR11092:SF0">
    <property type="entry name" value="EPIMERASE FAMILY PROTEIN SDR39U1"/>
    <property type="match status" value="1"/>
</dbReference>
<feature type="domain" description="DUF1731" evidence="3">
    <location>
        <begin position="253"/>
        <end position="299"/>
    </location>
</feature>
<sequence>MRILIAGASGLIGQQITKLCHHRGDVVHFLTTDKSKLSNQDNYKGFYWNPAKNDIDIECFSNVDAIINLAGESIAAPWTLFRKKKILNSRVRSLELLNKSIPKNHKIKAFATASAIGIYPHSFTNYYEEDEKEFSNDFLGTVVQSWEREAQNIKENHRFPVAIIRTGLVLSESGGALGKMRGMTAKYLGTVIGSGEQWVSWIQIHDIASIYLFCIDNQLDGIYNGVAPNPVSNLKLTRELACAMGKPIVLPAVPVVLLKLFIGERASLLWGSQRVSSKKIEEQGYDFYYTNLKPALKDALSQEKSQLLEELA</sequence>
<evidence type="ECO:0000313" key="5">
    <source>
        <dbReference type="Proteomes" id="UP000007364"/>
    </source>
</evidence>
<reference evidence="4 5" key="1">
    <citation type="journal article" date="2012" name="J. Bacteriol.">
        <title>Genome Sequence of Galbibacter marinum Type Strain ck-I2-15.</title>
        <authorList>
            <person name="Lai Q."/>
            <person name="Li C."/>
            <person name="Shao Z."/>
        </authorList>
    </citation>
    <scope>NUCLEOTIDE SEQUENCE [LARGE SCALE GENOMIC DNA]</scope>
    <source>
        <strain evidence="5">ck-I2-15</strain>
    </source>
</reference>
<dbReference type="Pfam" id="PF01370">
    <property type="entry name" value="Epimerase"/>
    <property type="match status" value="1"/>
</dbReference>
<dbReference type="Proteomes" id="UP000007364">
    <property type="component" value="Unassembled WGS sequence"/>
</dbReference>
<dbReference type="eggNOG" id="COG1090">
    <property type="taxonomic scope" value="Bacteria"/>
</dbReference>
<dbReference type="PANTHER" id="PTHR11092">
    <property type="entry name" value="SUGAR NUCLEOTIDE EPIMERASE RELATED"/>
    <property type="match status" value="1"/>
</dbReference>
<dbReference type="Gene3D" id="3.40.50.720">
    <property type="entry name" value="NAD(P)-binding Rossmann-like Domain"/>
    <property type="match status" value="1"/>
</dbReference>
<evidence type="ECO:0008006" key="6">
    <source>
        <dbReference type="Google" id="ProtNLM"/>
    </source>
</evidence>
<evidence type="ECO:0000259" key="3">
    <source>
        <dbReference type="Pfam" id="PF08338"/>
    </source>
</evidence>
<dbReference type="InterPro" id="IPR036291">
    <property type="entry name" value="NAD(P)-bd_dom_sf"/>
</dbReference>
<dbReference type="OrthoDB" id="9801773at2"/>
<dbReference type="InterPro" id="IPR013549">
    <property type="entry name" value="DUF1731"/>
</dbReference>
<comment type="caution">
    <text evidence="4">The sequence shown here is derived from an EMBL/GenBank/DDBJ whole genome shotgun (WGS) entry which is preliminary data.</text>
</comment>
<dbReference type="PATRIC" id="fig|555500.3.peg.2051"/>
<dbReference type="InterPro" id="IPR010099">
    <property type="entry name" value="SDR39U1"/>
</dbReference>
<gene>
    <name evidence="4" type="ORF">I215_09933</name>
</gene>
<dbReference type="STRING" id="555500.I215_09933"/>
<dbReference type="InterPro" id="IPR001509">
    <property type="entry name" value="Epimerase_deHydtase"/>
</dbReference>
<dbReference type="RefSeq" id="WP_008991829.1">
    <property type="nucleotide sequence ID" value="NZ_AMSG01000013.1"/>
</dbReference>
<keyword evidence="5" id="KW-1185">Reference proteome</keyword>
<protein>
    <recommendedName>
        <fullName evidence="6">TIGR01777 family protein</fullName>
    </recommendedName>
</protein>
<dbReference type="AlphaFoldDB" id="K2PQS1"/>
<feature type="domain" description="NAD-dependent epimerase/dehydratase" evidence="2">
    <location>
        <begin position="3"/>
        <end position="218"/>
    </location>
</feature>
<name>K2PQS1_9FLAO</name>
<evidence type="ECO:0000313" key="4">
    <source>
        <dbReference type="EMBL" id="EKF54880.1"/>
    </source>
</evidence>
<dbReference type="Pfam" id="PF08338">
    <property type="entry name" value="DUF1731"/>
    <property type="match status" value="1"/>
</dbReference>
<proteinExistence type="inferred from homology"/>
<comment type="similarity">
    <text evidence="1">Belongs to the NAD(P)-dependent epimerase/dehydratase family. SDR39U1 subfamily.</text>
</comment>
<organism evidence="4 5">
    <name type="scientific">Galbibacter marinus</name>
    <dbReference type="NCBI Taxonomy" id="555500"/>
    <lineage>
        <taxon>Bacteria</taxon>
        <taxon>Pseudomonadati</taxon>
        <taxon>Bacteroidota</taxon>
        <taxon>Flavobacteriia</taxon>
        <taxon>Flavobacteriales</taxon>
        <taxon>Flavobacteriaceae</taxon>
        <taxon>Galbibacter</taxon>
    </lineage>
</organism>
<dbReference type="NCBIfam" id="TIGR01777">
    <property type="entry name" value="yfcH"/>
    <property type="match status" value="1"/>
</dbReference>